<keyword evidence="3" id="KW-1185">Reference proteome</keyword>
<reference evidence="2 3" key="1">
    <citation type="submission" date="2020-08" db="EMBL/GenBank/DDBJ databases">
        <title>Genomic Encyclopedia of Type Strains, Phase IV (KMG-IV): sequencing the most valuable type-strain genomes for metagenomic binning, comparative biology and taxonomic classification.</title>
        <authorList>
            <person name="Goeker M."/>
        </authorList>
    </citation>
    <scope>NUCLEOTIDE SEQUENCE [LARGE SCALE GENOMIC DNA]</scope>
    <source>
        <strain evidence="2 3">YC6886</strain>
    </source>
</reference>
<organism evidence="2 3">
    <name type="scientific">Haloferula luteola</name>
    <dbReference type="NCBI Taxonomy" id="595692"/>
    <lineage>
        <taxon>Bacteria</taxon>
        <taxon>Pseudomonadati</taxon>
        <taxon>Verrucomicrobiota</taxon>
        <taxon>Verrucomicrobiia</taxon>
        <taxon>Verrucomicrobiales</taxon>
        <taxon>Verrucomicrobiaceae</taxon>
        <taxon>Haloferula</taxon>
    </lineage>
</organism>
<sequence length="126" mass="13994">MMTIVKRWSAGVGAMDALTGLMLVFWPGWVLSLLGIGEVGPESWVWVRWIGVFVGSVGFSYGWVWRGAREAEAVWGWTAMVRAWVAVFVTVNVLSGRLETAWVGVAATDGVVGIVQFYGIRKRWCR</sequence>
<feature type="transmembrane region" description="Helical" evidence="1">
    <location>
        <begin position="101"/>
        <end position="120"/>
    </location>
</feature>
<keyword evidence="1" id="KW-0812">Transmembrane</keyword>
<protein>
    <submittedName>
        <fullName evidence="2">Uncharacterized protein</fullName>
    </submittedName>
</protein>
<evidence type="ECO:0000256" key="1">
    <source>
        <dbReference type="SAM" id="Phobius"/>
    </source>
</evidence>
<feature type="transmembrane region" description="Helical" evidence="1">
    <location>
        <begin position="46"/>
        <end position="65"/>
    </location>
</feature>
<dbReference type="EMBL" id="JACHFD010000013">
    <property type="protein sequence ID" value="MBB5352542.1"/>
    <property type="molecule type" value="Genomic_DNA"/>
</dbReference>
<dbReference type="RefSeq" id="WP_184019664.1">
    <property type="nucleotide sequence ID" value="NZ_JACHFD010000013.1"/>
</dbReference>
<dbReference type="AlphaFoldDB" id="A0A840V3I4"/>
<proteinExistence type="predicted"/>
<feature type="transmembrane region" description="Helical" evidence="1">
    <location>
        <begin position="12"/>
        <end position="34"/>
    </location>
</feature>
<name>A0A840V3I4_9BACT</name>
<keyword evidence="1" id="KW-0472">Membrane</keyword>
<feature type="transmembrane region" description="Helical" evidence="1">
    <location>
        <begin position="74"/>
        <end position="95"/>
    </location>
</feature>
<evidence type="ECO:0000313" key="3">
    <source>
        <dbReference type="Proteomes" id="UP000557717"/>
    </source>
</evidence>
<comment type="caution">
    <text evidence="2">The sequence shown here is derived from an EMBL/GenBank/DDBJ whole genome shotgun (WGS) entry which is preliminary data.</text>
</comment>
<dbReference type="Proteomes" id="UP000557717">
    <property type="component" value="Unassembled WGS sequence"/>
</dbReference>
<evidence type="ECO:0000313" key="2">
    <source>
        <dbReference type="EMBL" id="MBB5352542.1"/>
    </source>
</evidence>
<accession>A0A840V3I4</accession>
<keyword evidence="1" id="KW-1133">Transmembrane helix</keyword>
<gene>
    <name evidence="2" type="ORF">HNR46_002788</name>
</gene>